<evidence type="ECO:0000313" key="2">
    <source>
        <dbReference type="EMBL" id="AUP80254.1"/>
    </source>
</evidence>
<dbReference type="KEGG" id="fek:C1H87_16695"/>
<dbReference type="RefSeq" id="WP_102756906.1">
    <property type="nucleotide sequence ID" value="NZ_CP025791.1"/>
</dbReference>
<sequence>MKRTLLIFLLLPFLSFCQTENKSFTFQGLNWGDTETKVKSTIEDLETASNGLTKTTVINNLNAELLLQVNNDALERISYTFTEQHGNENVYIEDLKKVKDLLTKRYGTPAVDELKWNNDLLKNDESRYGMAVSSGHLEYIATWSLPDTYIILNLASDQSKITHTLVYKSIKN</sequence>
<feature type="chain" id="PRO_5014894903" description="DUF4252 domain-containing protein" evidence="1">
    <location>
        <begin position="18"/>
        <end position="172"/>
    </location>
</feature>
<evidence type="ECO:0000256" key="1">
    <source>
        <dbReference type="SAM" id="SignalP"/>
    </source>
</evidence>
<name>A0A2K9PT65_9FLAO</name>
<accession>A0A2K9PT65</accession>
<feature type="signal peptide" evidence="1">
    <location>
        <begin position="1"/>
        <end position="17"/>
    </location>
</feature>
<keyword evidence="3" id="KW-1185">Reference proteome</keyword>
<reference evidence="2 3" key="1">
    <citation type="submission" date="2018-01" db="EMBL/GenBank/DDBJ databases">
        <title>Complete genome sequence of Flavivirga eckloniae ECD14 isolated from seaweed Ecklonia cava.</title>
        <authorList>
            <person name="Lee J.H."/>
            <person name="Baik K.S."/>
            <person name="Seong C.N."/>
        </authorList>
    </citation>
    <scope>NUCLEOTIDE SEQUENCE [LARGE SCALE GENOMIC DNA]</scope>
    <source>
        <strain evidence="2 3">ECD14</strain>
    </source>
</reference>
<proteinExistence type="predicted"/>
<evidence type="ECO:0000313" key="3">
    <source>
        <dbReference type="Proteomes" id="UP000235826"/>
    </source>
</evidence>
<evidence type="ECO:0008006" key="4">
    <source>
        <dbReference type="Google" id="ProtNLM"/>
    </source>
</evidence>
<keyword evidence="1" id="KW-0732">Signal</keyword>
<dbReference type="AlphaFoldDB" id="A0A2K9PT65"/>
<gene>
    <name evidence="2" type="ORF">C1H87_16695</name>
</gene>
<dbReference type="EMBL" id="CP025791">
    <property type="protein sequence ID" value="AUP80254.1"/>
    <property type="molecule type" value="Genomic_DNA"/>
</dbReference>
<protein>
    <recommendedName>
        <fullName evidence="4">DUF4252 domain-containing protein</fullName>
    </recommendedName>
</protein>
<dbReference type="Proteomes" id="UP000235826">
    <property type="component" value="Chromosome"/>
</dbReference>
<organism evidence="2 3">
    <name type="scientific">Flavivirga eckloniae</name>
    <dbReference type="NCBI Taxonomy" id="1803846"/>
    <lineage>
        <taxon>Bacteria</taxon>
        <taxon>Pseudomonadati</taxon>
        <taxon>Bacteroidota</taxon>
        <taxon>Flavobacteriia</taxon>
        <taxon>Flavobacteriales</taxon>
        <taxon>Flavobacteriaceae</taxon>
        <taxon>Flavivirga</taxon>
    </lineage>
</organism>
<dbReference type="OrthoDB" id="948556at2"/>